<dbReference type="PATRIC" id="fig|400092.3.peg.273"/>
<keyword evidence="5 10" id="KW-1133">Transmembrane helix</keyword>
<evidence type="ECO:0000256" key="8">
    <source>
        <dbReference type="ARBA" id="ARBA00023157"/>
    </source>
</evidence>
<gene>
    <name evidence="12" type="ORF">PKOR_01205</name>
</gene>
<evidence type="ECO:0000256" key="4">
    <source>
        <dbReference type="ARBA" id="ARBA00022719"/>
    </source>
</evidence>
<dbReference type="Gene3D" id="1.20.1440.130">
    <property type="entry name" value="VKOR domain"/>
    <property type="match status" value="1"/>
</dbReference>
<accession>A0A0E3ZD18</accession>
<keyword evidence="8" id="KW-1015">Disulfide bond</keyword>
<dbReference type="Proteomes" id="UP000033109">
    <property type="component" value="Chromosome"/>
</dbReference>
<evidence type="ECO:0000256" key="3">
    <source>
        <dbReference type="ARBA" id="ARBA00022692"/>
    </source>
</evidence>
<evidence type="ECO:0000256" key="1">
    <source>
        <dbReference type="ARBA" id="ARBA00004141"/>
    </source>
</evidence>
<evidence type="ECO:0000256" key="2">
    <source>
        <dbReference type="ARBA" id="ARBA00006214"/>
    </source>
</evidence>
<dbReference type="Pfam" id="PF07884">
    <property type="entry name" value="VKOR"/>
    <property type="match status" value="1"/>
</dbReference>
<keyword evidence="6" id="KW-0560">Oxidoreductase</keyword>
<dbReference type="InterPro" id="IPR038354">
    <property type="entry name" value="VKOR_sf"/>
</dbReference>
<keyword evidence="4" id="KW-0874">Quinone</keyword>
<evidence type="ECO:0000256" key="5">
    <source>
        <dbReference type="ARBA" id="ARBA00022989"/>
    </source>
</evidence>
<keyword evidence="13" id="KW-1185">Reference proteome</keyword>
<dbReference type="KEGG" id="pko:PKOR_01205"/>
<dbReference type="OrthoDB" id="9814124at2"/>
<evidence type="ECO:0000259" key="11">
    <source>
        <dbReference type="Pfam" id="PF07884"/>
    </source>
</evidence>
<protein>
    <submittedName>
        <fullName evidence="12">Vitamin K epoxide reductase</fullName>
    </submittedName>
</protein>
<dbReference type="GO" id="GO:0016491">
    <property type="term" value="F:oxidoreductase activity"/>
    <property type="evidence" value="ECO:0007669"/>
    <property type="project" value="UniProtKB-KW"/>
</dbReference>
<organism evidence="12 13">
    <name type="scientific">Pontibacter korlensis</name>
    <dbReference type="NCBI Taxonomy" id="400092"/>
    <lineage>
        <taxon>Bacteria</taxon>
        <taxon>Pseudomonadati</taxon>
        <taxon>Bacteroidota</taxon>
        <taxon>Cytophagia</taxon>
        <taxon>Cytophagales</taxon>
        <taxon>Hymenobacteraceae</taxon>
        <taxon>Pontibacter</taxon>
    </lineage>
</organism>
<comment type="similarity">
    <text evidence="2">Belongs to the VKOR family.</text>
</comment>
<evidence type="ECO:0000313" key="12">
    <source>
        <dbReference type="EMBL" id="AKD02008.1"/>
    </source>
</evidence>
<feature type="transmembrane region" description="Helical" evidence="10">
    <location>
        <begin position="20"/>
        <end position="40"/>
    </location>
</feature>
<sequence>MSTKDAIPPGWSYNPASWPQRLPIVIAALVGMGIATYLALFQLKVIDTVWEPFFGDGSRKILTSKTSQILPIPDAALGAIGYVADALGGIIGGVRRWRTMPWIVIAFGLAVGPLGFVSVLLVVLQPVLYDAWCTLCLSTALISVVMIGPAMDEMLASLQYMKRVKEANVSLWKAFWGYKEVQGRVI</sequence>
<keyword evidence="3 10" id="KW-0812">Transmembrane</keyword>
<name>A0A0E3ZD18_9BACT</name>
<feature type="transmembrane region" description="Helical" evidence="10">
    <location>
        <begin position="102"/>
        <end position="123"/>
    </location>
</feature>
<evidence type="ECO:0000256" key="10">
    <source>
        <dbReference type="SAM" id="Phobius"/>
    </source>
</evidence>
<evidence type="ECO:0000256" key="6">
    <source>
        <dbReference type="ARBA" id="ARBA00023002"/>
    </source>
</evidence>
<reference evidence="12 13" key="1">
    <citation type="journal article" date="2015" name="Sci. Rep.">
        <title>Unraveling adaptation of Pontibacter korlensis to radiation and infertility in desert through complete genome and comparative transcriptomic analysis.</title>
        <authorList>
            <person name="Dai J."/>
            <person name="Dai W."/>
            <person name="Qiu C."/>
            <person name="Yang Z."/>
            <person name="Zhang Y."/>
            <person name="Zhou M."/>
            <person name="Zhang L."/>
            <person name="Fang C."/>
            <person name="Gao Q."/>
            <person name="Yang Q."/>
            <person name="Li X."/>
            <person name="Wang Z."/>
            <person name="Wang Z."/>
            <person name="Jia Z."/>
            <person name="Chen X."/>
        </authorList>
    </citation>
    <scope>NUCLEOTIDE SEQUENCE [LARGE SCALE GENOMIC DNA]</scope>
    <source>
        <strain evidence="12 13">X14-1T</strain>
    </source>
</reference>
<evidence type="ECO:0000256" key="7">
    <source>
        <dbReference type="ARBA" id="ARBA00023136"/>
    </source>
</evidence>
<evidence type="ECO:0000313" key="13">
    <source>
        <dbReference type="Proteomes" id="UP000033109"/>
    </source>
</evidence>
<dbReference type="HOGENOM" id="CLU_107927_0_0_10"/>
<keyword evidence="7 10" id="KW-0472">Membrane</keyword>
<dbReference type="GO" id="GO:0016020">
    <property type="term" value="C:membrane"/>
    <property type="evidence" value="ECO:0007669"/>
    <property type="project" value="UniProtKB-SubCell"/>
</dbReference>
<dbReference type="RefSeq" id="WP_046308716.1">
    <property type="nucleotide sequence ID" value="NZ_CBCSCY010000020.1"/>
</dbReference>
<proteinExistence type="inferred from homology"/>
<dbReference type="InterPro" id="IPR012932">
    <property type="entry name" value="VKOR"/>
</dbReference>
<evidence type="ECO:0000256" key="9">
    <source>
        <dbReference type="ARBA" id="ARBA00023284"/>
    </source>
</evidence>
<dbReference type="EMBL" id="CP009621">
    <property type="protein sequence ID" value="AKD02008.1"/>
    <property type="molecule type" value="Genomic_DNA"/>
</dbReference>
<dbReference type="AlphaFoldDB" id="A0A0E3ZD18"/>
<dbReference type="GO" id="GO:0048038">
    <property type="term" value="F:quinone binding"/>
    <property type="evidence" value="ECO:0007669"/>
    <property type="project" value="UniProtKB-KW"/>
</dbReference>
<comment type="subcellular location">
    <subcellularLocation>
        <location evidence="1">Membrane</location>
        <topology evidence="1">Multi-pass membrane protein</topology>
    </subcellularLocation>
</comment>
<feature type="transmembrane region" description="Helical" evidence="10">
    <location>
        <begin position="129"/>
        <end position="151"/>
    </location>
</feature>
<dbReference type="STRING" id="400092.PKOR_01205"/>
<keyword evidence="9" id="KW-0676">Redox-active center</keyword>
<feature type="domain" description="Vitamin K epoxide reductase" evidence="11">
    <location>
        <begin position="23"/>
        <end position="147"/>
    </location>
</feature>